<dbReference type="EMBL" id="BKCJ011591842">
    <property type="protein sequence ID" value="GFD43170.1"/>
    <property type="molecule type" value="Genomic_DNA"/>
</dbReference>
<sequence length="81" mass="9358">SMKYHLLDKRLTYLKMMILVRQTEECDVMLHMEKSDMLMLVVEIVVGDMTANDVDKVSCSTEVVKSRQVDLMFAHASILLH</sequence>
<protein>
    <submittedName>
        <fullName evidence="1">Uncharacterized protein</fullName>
    </submittedName>
</protein>
<reference evidence="1" key="1">
    <citation type="journal article" date="2019" name="Sci. Rep.">
        <title>Draft genome of Tanacetum cinerariifolium, the natural source of mosquito coil.</title>
        <authorList>
            <person name="Yamashiro T."/>
            <person name="Shiraishi A."/>
            <person name="Satake H."/>
            <person name="Nakayama K."/>
        </authorList>
    </citation>
    <scope>NUCLEOTIDE SEQUENCE</scope>
</reference>
<comment type="caution">
    <text evidence="1">The sequence shown here is derived from an EMBL/GenBank/DDBJ whole genome shotgun (WGS) entry which is preliminary data.</text>
</comment>
<gene>
    <name evidence="1" type="ORF">Tci_915139</name>
</gene>
<organism evidence="1">
    <name type="scientific">Tanacetum cinerariifolium</name>
    <name type="common">Dalmatian daisy</name>
    <name type="synonym">Chrysanthemum cinerariifolium</name>
    <dbReference type="NCBI Taxonomy" id="118510"/>
    <lineage>
        <taxon>Eukaryota</taxon>
        <taxon>Viridiplantae</taxon>
        <taxon>Streptophyta</taxon>
        <taxon>Embryophyta</taxon>
        <taxon>Tracheophyta</taxon>
        <taxon>Spermatophyta</taxon>
        <taxon>Magnoliopsida</taxon>
        <taxon>eudicotyledons</taxon>
        <taxon>Gunneridae</taxon>
        <taxon>Pentapetalae</taxon>
        <taxon>asterids</taxon>
        <taxon>campanulids</taxon>
        <taxon>Asterales</taxon>
        <taxon>Asteraceae</taxon>
        <taxon>Asteroideae</taxon>
        <taxon>Anthemideae</taxon>
        <taxon>Anthemidinae</taxon>
        <taxon>Tanacetum</taxon>
    </lineage>
</organism>
<dbReference type="AlphaFoldDB" id="A0A699W955"/>
<evidence type="ECO:0000313" key="1">
    <source>
        <dbReference type="EMBL" id="GFD43170.1"/>
    </source>
</evidence>
<name>A0A699W955_TANCI</name>
<accession>A0A699W955</accession>
<proteinExistence type="predicted"/>
<feature type="non-terminal residue" evidence="1">
    <location>
        <position position="1"/>
    </location>
</feature>